<proteinExistence type="predicted"/>
<reference evidence="3" key="3">
    <citation type="submission" date="2011-05" db="EMBL/GenBank/DDBJ databases">
        <title>Complete sequence of Methylomonas methanica MC09.</title>
        <authorList>
            <consortium name="US DOE Joint Genome Institute"/>
            <person name="Lucas S."/>
            <person name="Han J."/>
            <person name="Lapidus A."/>
            <person name="Cheng J.-F."/>
            <person name="Goodwin L."/>
            <person name="Pitluck S."/>
            <person name="Peters L."/>
            <person name="Mikhailova N."/>
            <person name="Teshima H."/>
            <person name="Han C."/>
            <person name="Tapia R."/>
            <person name="Land M."/>
            <person name="Hauser L."/>
            <person name="Kyrpides N."/>
            <person name="Ivanova N."/>
            <person name="Pagani I."/>
            <person name="Stein L."/>
            <person name="Woyke T."/>
        </authorList>
    </citation>
    <scope>NUCLEOTIDE SEQUENCE [LARGE SCALE GENOMIC DNA]</scope>
    <source>
        <strain evidence="3">MC09</strain>
    </source>
</reference>
<reference key="2">
    <citation type="submission" date="2011-05" db="EMBL/GenBank/DDBJ databases">
        <title>Complete genome sequence of the aerobic marine methanotroph Methylomonas methanica MC09.</title>
        <authorList>
            <person name="Boden R."/>
            <person name="Cunliffe M."/>
            <person name="Scanlan J."/>
            <person name="Moussard H."/>
            <person name="Kits K.D."/>
            <person name="Klotz M."/>
            <person name="Jetten M."/>
            <person name="Vuilleumier S."/>
            <person name="Han J."/>
            <person name="Peters L."/>
            <person name="Mikhailova N."/>
            <person name="Teshima H."/>
            <person name="Tapia R."/>
            <person name="Kyrpides N."/>
            <person name="Ivanova N."/>
            <person name="Pagani I."/>
            <person name="Cheng J.-F."/>
            <person name="Goodwin L."/>
            <person name="Han C."/>
            <person name="Hauser L."/>
            <person name="Land M."/>
            <person name="Lapidus A."/>
            <person name="Lucas S."/>
            <person name="Pitluck S."/>
            <person name="Woyke T."/>
            <person name="Stein L.Y."/>
            <person name="Murrell C."/>
        </authorList>
    </citation>
    <scope>NUCLEOTIDE SEQUENCE</scope>
    <source>
        <strain>MC09</strain>
    </source>
</reference>
<dbReference type="RefSeq" id="WP_013817481.1">
    <property type="nucleotide sequence ID" value="NC_015572.1"/>
</dbReference>
<feature type="chain" id="PRO_5003396459" description="Secreted protein with PEP-CTERM sorting signal" evidence="1">
    <location>
        <begin position="38"/>
        <end position="290"/>
    </location>
</feature>
<dbReference type="KEGG" id="mmt:Metme_0770"/>
<accession>G0A5T3</accession>
<evidence type="ECO:0000313" key="3">
    <source>
        <dbReference type="Proteomes" id="UP000008888"/>
    </source>
</evidence>
<evidence type="ECO:0000256" key="1">
    <source>
        <dbReference type="SAM" id="SignalP"/>
    </source>
</evidence>
<protein>
    <recommendedName>
        <fullName evidence="4">Secreted protein with PEP-CTERM sorting signal</fullName>
    </recommendedName>
</protein>
<evidence type="ECO:0000313" key="2">
    <source>
        <dbReference type="EMBL" id="AEF99210.1"/>
    </source>
</evidence>
<dbReference type="AlphaFoldDB" id="G0A5T3"/>
<keyword evidence="3" id="KW-1185">Reference proteome</keyword>
<gene>
    <name evidence="2" type="ordered locus">Metme_0770</name>
</gene>
<dbReference type="EMBL" id="CP002738">
    <property type="protein sequence ID" value="AEF99210.1"/>
    <property type="molecule type" value="Genomic_DNA"/>
</dbReference>
<keyword evidence="1" id="KW-0732">Signal</keyword>
<name>G0A5T3_METMM</name>
<feature type="signal peptide" evidence="1">
    <location>
        <begin position="1"/>
        <end position="37"/>
    </location>
</feature>
<organism evidence="2 3">
    <name type="scientific">Methylomonas methanica (strain DSM 25384 / MC09)</name>
    <dbReference type="NCBI Taxonomy" id="857087"/>
    <lineage>
        <taxon>Bacteria</taxon>
        <taxon>Pseudomonadati</taxon>
        <taxon>Pseudomonadota</taxon>
        <taxon>Gammaproteobacteria</taxon>
        <taxon>Methylococcales</taxon>
        <taxon>Methylococcaceae</taxon>
        <taxon>Methylomonas</taxon>
    </lineage>
</organism>
<dbReference type="HOGENOM" id="CLU_959119_0_0_6"/>
<reference evidence="2 3" key="1">
    <citation type="journal article" date="2011" name="J. Bacteriol.">
        <title>Complete Genome Sequence of the Aerobic Marine Methanotroph Methylomonas methanica MC09.</title>
        <authorList>
            <person name="Boden R."/>
            <person name="Cunliffe M."/>
            <person name="Scanlan J."/>
            <person name="Moussard H."/>
            <person name="Kits K.D."/>
            <person name="Klotz M.G."/>
            <person name="Jetten M.S."/>
            <person name="Vuilleumier S."/>
            <person name="Han J."/>
            <person name="Peters L."/>
            <person name="Mikhailova N."/>
            <person name="Teshima H."/>
            <person name="Tapia R."/>
            <person name="Kyrpides N."/>
            <person name="Ivanova N."/>
            <person name="Pagani I."/>
            <person name="Cheng J.F."/>
            <person name="Goodwin L."/>
            <person name="Han C."/>
            <person name="Hauser L."/>
            <person name="Land M.L."/>
            <person name="Lapidus A."/>
            <person name="Lucas S."/>
            <person name="Pitluck S."/>
            <person name="Woyke T."/>
            <person name="Stein L."/>
            <person name="Murrell J.C."/>
        </authorList>
    </citation>
    <scope>NUCLEOTIDE SEQUENCE [LARGE SCALE GENOMIC DNA]</scope>
    <source>
        <strain evidence="2 3">MC09</strain>
    </source>
</reference>
<dbReference type="Proteomes" id="UP000008888">
    <property type="component" value="Chromosome"/>
</dbReference>
<sequence>MHFNLHFRQQFSRPLLKPFALCSFAALSMLAAAPAHAFFHASCNSYAGVLNSPACSDYQTGADPLEYASARSDAFMGRLRAEALVSLVGHPLYDTVTADAHAVWTEQGIVINAPDPVLQGQRGDFYFNYSFHGSLSADGAGQARVGFIVGGGAPQPFGNTRTLFEWYDNPSDLASWGDKAVNILNGEAHLPIIFGEPFDITFRLDSLAMRANRPAYPTGAGSASSSFFNTAYWGGISKITGPDGNVVTGYGLVVPSGFDLASAVAPVPLPPAVWLFATGLFAVLGRRTHG</sequence>
<evidence type="ECO:0008006" key="4">
    <source>
        <dbReference type="Google" id="ProtNLM"/>
    </source>
</evidence>